<dbReference type="RefSeq" id="WP_149266695.1">
    <property type="nucleotide sequence ID" value="NZ_VFJB01000006.1"/>
</dbReference>
<dbReference type="EMBL" id="VFJB01000006">
    <property type="protein sequence ID" value="KAA0257722.1"/>
    <property type="molecule type" value="Genomic_DNA"/>
</dbReference>
<dbReference type="Proteomes" id="UP000322876">
    <property type="component" value="Unassembled WGS sequence"/>
</dbReference>
<organism evidence="2 3">
    <name type="scientific">Deferribacter autotrophicus</name>
    <dbReference type="NCBI Taxonomy" id="500465"/>
    <lineage>
        <taxon>Bacteria</taxon>
        <taxon>Pseudomonadati</taxon>
        <taxon>Deferribacterota</taxon>
        <taxon>Deferribacteres</taxon>
        <taxon>Deferribacterales</taxon>
        <taxon>Deferribacteraceae</taxon>
        <taxon>Deferribacter</taxon>
    </lineage>
</organism>
<dbReference type="InterPro" id="IPR041049">
    <property type="entry name" value="DUF5615"/>
</dbReference>
<keyword evidence="3" id="KW-1185">Reference proteome</keyword>
<dbReference type="AlphaFoldDB" id="A0A5A8F4Y8"/>
<evidence type="ECO:0000313" key="2">
    <source>
        <dbReference type="EMBL" id="KAA0257722.1"/>
    </source>
</evidence>
<evidence type="ECO:0000259" key="1">
    <source>
        <dbReference type="Pfam" id="PF18480"/>
    </source>
</evidence>
<dbReference type="OrthoDB" id="9806751at2"/>
<reference evidence="2 3" key="1">
    <citation type="submission" date="2019-06" db="EMBL/GenBank/DDBJ databases">
        <title>Genomic insights into carbon and energy metabolism of Deferribacter autotrophicus revealed new metabolic traits in the phylum Deferribacteres.</title>
        <authorList>
            <person name="Slobodkin A.I."/>
            <person name="Slobodkina G.B."/>
            <person name="Allioux M."/>
            <person name="Alain K."/>
            <person name="Jebbar M."/>
            <person name="Shadrin V."/>
            <person name="Kublanov I.V."/>
            <person name="Toshchakov S.V."/>
            <person name="Bonch-Osmolovskaya E.A."/>
        </authorList>
    </citation>
    <scope>NUCLEOTIDE SEQUENCE [LARGE SCALE GENOMIC DNA]</scope>
    <source>
        <strain evidence="2 3">SL50</strain>
    </source>
</reference>
<dbReference type="Pfam" id="PF18480">
    <property type="entry name" value="DUF5615"/>
    <property type="match status" value="1"/>
</dbReference>
<gene>
    <name evidence="2" type="ORF">FHQ18_08245</name>
</gene>
<sequence length="118" mass="13935">MVKFLIDESVNYKLVKILRQKSIDVISVMENYPGITDQKVIELAINKRAIIITEDSDFGEWVFAHKIETIGVIYLRYRYDELINITNTLLKVISKYNENLYRKFIVIKPNKIRVINLL</sequence>
<comment type="caution">
    <text evidence="2">The sequence shown here is derived from an EMBL/GenBank/DDBJ whole genome shotgun (WGS) entry which is preliminary data.</text>
</comment>
<feature type="domain" description="DUF5615" evidence="1">
    <location>
        <begin position="3"/>
        <end position="108"/>
    </location>
</feature>
<name>A0A5A8F4Y8_9BACT</name>
<accession>A0A5A8F4Y8</accession>
<protein>
    <submittedName>
        <fullName evidence="2">Toxin-antitoxin system, toxin component</fullName>
    </submittedName>
</protein>
<evidence type="ECO:0000313" key="3">
    <source>
        <dbReference type="Proteomes" id="UP000322876"/>
    </source>
</evidence>
<proteinExistence type="predicted"/>